<feature type="binding site" evidence="9">
    <location>
        <position position="204"/>
    </location>
    <ligand>
        <name>Zn(2+)</name>
        <dbReference type="ChEBI" id="CHEBI:29105"/>
        <label>1</label>
    </ligand>
</feature>
<dbReference type="WBParaSite" id="SSLN_0001231901-mRNA-1">
    <property type="protein sequence ID" value="SSLN_0001231901-mRNA-1"/>
    <property type="gene ID" value="SSLN_0001231901"/>
</dbReference>
<feature type="binding site" evidence="9">
    <location>
        <position position="179"/>
    </location>
    <ligand>
        <name>Zn(2+)</name>
        <dbReference type="ChEBI" id="CHEBI:29105"/>
        <label>1</label>
    </ligand>
</feature>
<evidence type="ECO:0000313" key="13">
    <source>
        <dbReference type="WBParaSite" id="SSLN_0001231901-mRNA-1"/>
    </source>
</evidence>
<comment type="function">
    <text evidence="11">Component of an histone acetyltransferase complex.</text>
</comment>
<keyword evidence="3 9" id="KW-0479">Metal-binding</keyword>
<dbReference type="FunFam" id="3.30.40.10:FF:000016">
    <property type="entry name" value="Inhibitor of growth protein"/>
    <property type="match status" value="1"/>
</dbReference>
<dbReference type="PANTHER" id="PTHR10333">
    <property type="entry name" value="INHIBITOR OF GROWTH PROTEIN"/>
    <property type="match status" value="1"/>
</dbReference>
<comment type="subcellular location">
    <subcellularLocation>
        <location evidence="1 11">Nucleus</location>
    </subcellularLocation>
</comment>
<evidence type="ECO:0000256" key="11">
    <source>
        <dbReference type="RuleBase" id="RU361213"/>
    </source>
</evidence>
<dbReference type="Pfam" id="PF12998">
    <property type="entry name" value="ING"/>
    <property type="match status" value="1"/>
</dbReference>
<evidence type="ECO:0000256" key="6">
    <source>
        <dbReference type="ARBA" id="ARBA00022853"/>
    </source>
</evidence>
<evidence type="ECO:0000256" key="9">
    <source>
        <dbReference type="PIRSR" id="PIRSR628651-51"/>
    </source>
</evidence>
<dbReference type="InterPro" id="IPR019786">
    <property type="entry name" value="Zinc_finger_PHD-type_CS"/>
</dbReference>
<dbReference type="SUPFAM" id="SSF57903">
    <property type="entry name" value="FYVE/PHD zinc finger"/>
    <property type="match status" value="1"/>
</dbReference>
<comment type="domain">
    <text evidence="11">The PHD-type zinc finger mediates the binding to H3K4me3.</text>
</comment>
<dbReference type="InterPro" id="IPR028651">
    <property type="entry name" value="ING_fam"/>
</dbReference>
<name>A0A183T5X1_SCHSO</name>
<feature type="binding site" evidence="9">
    <location>
        <position position="190"/>
    </location>
    <ligand>
        <name>Zn(2+)</name>
        <dbReference type="ChEBI" id="CHEBI:29105"/>
        <label>2</label>
    </ligand>
</feature>
<feature type="site" description="Histone H3K4me3 binding" evidence="8">
    <location>
        <position position="191"/>
    </location>
</feature>
<dbReference type="SMART" id="SM00249">
    <property type="entry name" value="PHD"/>
    <property type="match status" value="1"/>
</dbReference>
<dbReference type="PROSITE" id="PS50016">
    <property type="entry name" value="ZF_PHD_2"/>
    <property type="match status" value="1"/>
</dbReference>
<dbReference type="InterPro" id="IPR013083">
    <property type="entry name" value="Znf_RING/FYVE/PHD"/>
</dbReference>
<feature type="site" description="Histone H3K4me3 binding" evidence="8">
    <location>
        <position position="187"/>
    </location>
</feature>
<feature type="domain" description="PHD-type" evidence="12">
    <location>
        <begin position="174"/>
        <end position="223"/>
    </location>
</feature>
<proteinExistence type="inferred from homology"/>
<comment type="similarity">
    <text evidence="2 11">Belongs to the ING family.</text>
</comment>
<evidence type="ECO:0000256" key="8">
    <source>
        <dbReference type="PIRSR" id="PIRSR628651-50"/>
    </source>
</evidence>
<evidence type="ECO:0000256" key="5">
    <source>
        <dbReference type="ARBA" id="ARBA00022833"/>
    </source>
</evidence>
<accession>A0A183T5X1</accession>
<dbReference type="InterPro" id="IPR019787">
    <property type="entry name" value="Znf_PHD-finger"/>
</dbReference>
<dbReference type="GO" id="GO:0006325">
    <property type="term" value="P:chromatin organization"/>
    <property type="evidence" value="ECO:0007669"/>
    <property type="project" value="UniProtKB-KW"/>
</dbReference>
<dbReference type="GO" id="GO:0008270">
    <property type="term" value="F:zinc ion binding"/>
    <property type="evidence" value="ECO:0007669"/>
    <property type="project" value="UniProtKB-KW"/>
</dbReference>
<dbReference type="Gene3D" id="3.30.40.10">
    <property type="entry name" value="Zinc/RING finger domain, C3HC4 (zinc finger)"/>
    <property type="match status" value="1"/>
</dbReference>
<organism evidence="13">
    <name type="scientific">Schistocephalus solidus</name>
    <name type="common">Tapeworm</name>
    <dbReference type="NCBI Taxonomy" id="70667"/>
    <lineage>
        <taxon>Eukaryota</taxon>
        <taxon>Metazoa</taxon>
        <taxon>Spiralia</taxon>
        <taxon>Lophotrochozoa</taxon>
        <taxon>Platyhelminthes</taxon>
        <taxon>Cestoda</taxon>
        <taxon>Eucestoda</taxon>
        <taxon>Diphyllobothriidea</taxon>
        <taxon>Diphyllobothriidae</taxon>
        <taxon>Schistocephalus</taxon>
    </lineage>
</organism>
<dbReference type="GO" id="GO:0005634">
    <property type="term" value="C:nucleus"/>
    <property type="evidence" value="ECO:0007669"/>
    <property type="project" value="UniProtKB-SubCell"/>
</dbReference>
<feature type="binding site" evidence="9">
    <location>
        <position position="195"/>
    </location>
    <ligand>
        <name>Zn(2+)</name>
        <dbReference type="ChEBI" id="CHEBI:29105"/>
        <label>2</label>
    </ligand>
</feature>
<comment type="subunit">
    <text evidence="11">Component of an histone acetyltransferase complex. Interacts with H3K4me3 and to a lesser extent with H3K4me2.</text>
</comment>
<dbReference type="PANTHER" id="PTHR10333:SF42">
    <property type="entry name" value="INHIBITOR OF GROWTH PROTEIN 5"/>
    <property type="match status" value="1"/>
</dbReference>
<evidence type="ECO:0000259" key="12">
    <source>
        <dbReference type="PROSITE" id="PS50016"/>
    </source>
</evidence>
<dbReference type="SMART" id="SM01408">
    <property type="entry name" value="ING"/>
    <property type="match status" value="1"/>
</dbReference>
<feature type="site" description="Histone H3K4me3 binding" evidence="8">
    <location>
        <position position="176"/>
    </location>
</feature>
<keyword evidence="4 10" id="KW-0863">Zinc-finger</keyword>
<dbReference type="CDD" id="cd16859">
    <property type="entry name" value="ING_ING4_5"/>
    <property type="match status" value="1"/>
</dbReference>
<protein>
    <recommendedName>
        <fullName evidence="11">Inhibitor of growth protein</fullName>
    </recommendedName>
</protein>
<evidence type="ECO:0000256" key="1">
    <source>
        <dbReference type="ARBA" id="ARBA00004123"/>
    </source>
</evidence>
<dbReference type="PROSITE" id="PS01359">
    <property type="entry name" value="ZF_PHD_1"/>
    <property type="match status" value="1"/>
</dbReference>
<evidence type="ECO:0000256" key="2">
    <source>
        <dbReference type="ARBA" id="ARBA00010210"/>
    </source>
</evidence>
<dbReference type="AlphaFoldDB" id="A0A183T5X1"/>
<feature type="site" description="Histone H3K4me3 binding" evidence="8">
    <location>
        <position position="199"/>
    </location>
</feature>
<evidence type="ECO:0000256" key="7">
    <source>
        <dbReference type="ARBA" id="ARBA00023242"/>
    </source>
</evidence>
<dbReference type="InterPro" id="IPR011011">
    <property type="entry name" value="Znf_FYVE_PHD"/>
</dbReference>
<feature type="binding site" evidence="9">
    <location>
        <position position="201"/>
    </location>
    <ligand>
        <name>Zn(2+)</name>
        <dbReference type="ChEBI" id="CHEBI:29105"/>
        <label>1</label>
    </ligand>
</feature>
<dbReference type="InterPro" id="IPR001965">
    <property type="entry name" value="Znf_PHD"/>
</dbReference>
<evidence type="ECO:0000256" key="4">
    <source>
        <dbReference type="ARBA" id="ARBA00022771"/>
    </source>
</evidence>
<keyword evidence="5 9" id="KW-0862">Zinc</keyword>
<keyword evidence="7 11" id="KW-0539">Nucleus</keyword>
<feature type="binding site" evidence="9">
    <location>
        <position position="177"/>
    </location>
    <ligand>
        <name>Zn(2+)</name>
        <dbReference type="ChEBI" id="CHEBI:29105"/>
        <label>1</label>
    </ligand>
</feature>
<dbReference type="Gene3D" id="6.10.140.1740">
    <property type="match status" value="1"/>
</dbReference>
<keyword evidence="6 11" id="KW-0156">Chromatin regulator</keyword>
<sequence>LEQVPPHLRQEFKIMRDLDHKVQELLNETQIKTNFLIQQSSQLSPEERSQRIREIQELFIKGREISNDKVSRAENVYELVDKQIRRLDADMFEFKKALAEKELKKLKKSQRKSDLTGSSNGQGRSLTQTRRSPFVVLVMYFLQLSRMPATAALALALTNNPGEVLDMPVDPNEPTYCLCQQVSYGEMVACDHRDCPIEWFHFGCVGLTSKPKGRWYCPQCSSLGLNSTDQ</sequence>
<evidence type="ECO:0000256" key="3">
    <source>
        <dbReference type="ARBA" id="ARBA00022723"/>
    </source>
</evidence>
<feature type="binding site" evidence="9">
    <location>
        <position position="220"/>
    </location>
    <ligand>
        <name>Zn(2+)</name>
        <dbReference type="ChEBI" id="CHEBI:29105"/>
        <label>2</label>
    </ligand>
</feature>
<dbReference type="InterPro" id="IPR024610">
    <property type="entry name" value="ING_N_histone-binding"/>
</dbReference>
<feature type="binding site" evidence="9">
    <location>
        <position position="217"/>
    </location>
    <ligand>
        <name>Zn(2+)</name>
        <dbReference type="ChEBI" id="CHEBI:29105"/>
        <label>2</label>
    </ligand>
</feature>
<dbReference type="CDD" id="cd15505">
    <property type="entry name" value="PHD_ING"/>
    <property type="match status" value="1"/>
</dbReference>
<reference evidence="13" key="1">
    <citation type="submission" date="2016-06" db="UniProtKB">
        <authorList>
            <consortium name="WormBaseParasite"/>
        </authorList>
    </citation>
    <scope>IDENTIFICATION</scope>
</reference>
<evidence type="ECO:0000256" key="10">
    <source>
        <dbReference type="PROSITE-ProRule" id="PRU00146"/>
    </source>
</evidence>